<gene>
    <name evidence="2" type="ORF">QYF68_16070</name>
</gene>
<organism evidence="2 3">
    <name type="scientific">Mycolicibacterium austroafricanum</name>
    <name type="common">Mycobacterium austroafricanum</name>
    <dbReference type="NCBI Taxonomy" id="39687"/>
    <lineage>
        <taxon>Bacteria</taxon>
        <taxon>Bacillati</taxon>
        <taxon>Actinomycetota</taxon>
        <taxon>Actinomycetes</taxon>
        <taxon>Mycobacteriales</taxon>
        <taxon>Mycobacteriaceae</taxon>
        <taxon>Mycolicibacterium</taxon>
    </lineage>
</organism>
<name>A0ABT8HEZ3_MYCAO</name>
<dbReference type="Pfam" id="PF10824">
    <property type="entry name" value="T7SS_ESX_EspC"/>
    <property type="match status" value="1"/>
</dbReference>
<evidence type="ECO:0000313" key="3">
    <source>
        <dbReference type="Proteomes" id="UP001172687"/>
    </source>
</evidence>
<evidence type="ECO:0000313" key="2">
    <source>
        <dbReference type="EMBL" id="MDN4519321.1"/>
    </source>
</evidence>
<dbReference type="InterPro" id="IPR022536">
    <property type="entry name" value="EspC"/>
</dbReference>
<evidence type="ECO:0000256" key="1">
    <source>
        <dbReference type="SAM" id="SignalP"/>
    </source>
</evidence>
<feature type="signal peptide" evidence="1">
    <location>
        <begin position="1"/>
        <end position="21"/>
    </location>
</feature>
<dbReference type="RefSeq" id="WP_036375810.1">
    <property type="nucleotide sequence ID" value="NZ_CP070380.1"/>
</dbReference>
<reference evidence="2" key="1">
    <citation type="submission" date="2023-07" db="EMBL/GenBank/DDBJ databases">
        <title>Degradation of tert-butanol by M. austroafricanum TBA100.</title>
        <authorList>
            <person name="Helbich S."/>
            <person name="Vainshtein Y."/>
        </authorList>
    </citation>
    <scope>NUCLEOTIDE SEQUENCE</scope>
    <source>
        <strain evidence="2">TBA100</strain>
    </source>
</reference>
<dbReference type="Proteomes" id="UP001172687">
    <property type="component" value="Unassembled WGS sequence"/>
</dbReference>
<protein>
    <submittedName>
        <fullName evidence="2">Type VII secretion target</fullName>
    </submittedName>
</protein>
<proteinExistence type="predicted"/>
<feature type="chain" id="PRO_5045329797" evidence="1">
    <location>
        <begin position="22"/>
        <end position="97"/>
    </location>
</feature>
<keyword evidence="3" id="KW-1185">Reference proteome</keyword>
<accession>A0ABT8HEZ3</accession>
<dbReference type="EMBL" id="JAUHTC010000054">
    <property type="protein sequence ID" value="MDN4519321.1"/>
    <property type="molecule type" value="Genomic_DNA"/>
</dbReference>
<comment type="caution">
    <text evidence="2">The sequence shown here is derived from an EMBL/GenBank/DDBJ whole genome shotgun (WGS) entry which is preliminary data.</text>
</comment>
<sequence>MTTLRVDPAGLSAFASSCSFAAAVLRASLVDADPGPACQASGSVVAAADDRIAAAASALAARAEEMSQALATAAADYRNRDQASAVPITKAMGSTDR</sequence>
<keyword evidence="1" id="KW-0732">Signal</keyword>
<dbReference type="PROSITE" id="PS51257">
    <property type="entry name" value="PROKAR_LIPOPROTEIN"/>
    <property type="match status" value="1"/>
</dbReference>